<reference evidence="1" key="1">
    <citation type="submission" date="2023-05" db="EMBL/GenBank/DDBJ databases">
        <authorList>
            <person name="Stuckert A."/>
        </authorList>
    </citation>
    <scope>NUCLEOTIDE SEQUENCE</scope>
</reference>
<accession>A0ABN9G4W7</accession>
<protein>
    <submittedName>
        <fullName evidence="1">Uncharacterized protein</fullName>
    </submittedName>
</protein>
<evidence type="ECO:0000313" key="1">
    <source>
        <dbReference type="EMBL" id="CAI9603262.1"/>
    </source>
</evidence>
<sequence>MSCQSAPGETGRDQKCKTLRLSPEQKMRVNIPLRILAHVTCFRNVCVSLEQEGNLPN</sequence>
<dbReference type="Proteomes" id="UP001162483">
    <property type="component" value="Unassembled WGS sequence"/>
</dbReference>
<proteinExistence type="predicted"/>
<dbReference type="EMBL" id="CATNWA010017813">
    <property type="protein sequence ID" value="CAI9603262.1"/>
    <property type="molecule type" value="Genomic_DNA"/>
</dbReference>
<name>A0ABN9G4W7_9NEOB</name>
<keyword evidence="2" id="KW-1185">Reference proteome</keyword>
<organism evidence="1 2">
    <name type="scientific">Staurois parvus</name>
    <dbReference type="NCBI Taxonomy" id="386267"/>
    <lineage>
        <taxon>Eukaryota</taxon>
        <taxon>Metazoa</taxon>
        <taxon>Chordata</taxon>
        <taxon>Craniata</taxon>
        <taxon>Vertebrata</taxon>
        <taxon>Euteleostomi</taxon>
        <taxon>Amphibia</taxon>
        <taxon>Batrachia</taxon>
        <taxon>Anura</taxon>
        <taxon>Neobatrachia</taxon>
        <taxon>Ranoidea</taxon>
        <taxon>Ranidae</taxon>
        <taxon>Staurois</taxon>
    </lineage>
</organism>
<evidence type="ECO:0000313" key="2">
    <source>
        <dbReference type="Proteomes" id="UP001162483"/>
    </source>
</evidence>
<gene>
    <name evidence="1" type="ORF">SPARVUS_LOCUS13283213</name>
</gene>
<comment type="caution">
    <text evidence="1">The sequence shown here is derived from an EMBL/GenBank/DDBJ whole genome shotgun (WGS) entry which is preliminary data.</text>
</comment>